<dbReference type="InterPro" id="IPR017956">
    <property type="entry name" value="AT_hook_DNA-bd_motif"/>
</dbReference>
<dbReference type="AlphaFoldDB" id="A0A9P4Q2S1"/>
<organism evidence="2 3">
    <name type="scientific">Polychaeton citri CBS 116435</name>
    <dbReference type="NCBI Taxonomy" id="1314669"/>
    <lineage>
        <taxon>Eukaryota</taxon>
        <taxon>Fungi</taxon>
        <taxon>Dikarya</taxon>
        <taxon>Ascomycota</taxon>
        <taxon>Pezizomycotina</taxon>
        <taxon>Dothideomycetes</taxon>
        <taxon>Dothideomycetidae</taxon>
        <taxon>Capnodiales</taxon>
        <taxon>Capnodiaceae</taxon>
        <taxon>Polychaeton</taxon>
    </lineage>
</organism>
<dbReference type="Proteomes" id="UP000799441">
    <property type="component" value="Unassembled WGS sequence"/>
</dbReference>
<dbReference type="Pfam" id="PF02178">
    <property type="entry name" value="AT_hook"/>
    <property type="match status" value="3"/>
</dbReference>
<evidence type="ECO:0000256" key="1">
    <source>
        <dbReference type="SAM" id="MobiDB-lite"/>
    </source>
</evidence>
<feature type="region of interest" description="Disordered" evidence="1">
    <location>
        <begin position="40"/>
        <end position="208"/>
    </location>
</feature>
<dbReference type="GO" id="GO:0003677">
    <property type="term" value="F:DNA binding"/>
    <property type="evidence" value="ECO:0007669"/>
    <property type="project" value="InterPro"/>
</dbReference>
<reference evidence="2" key="1">
    <citation type="journal article" date="2020" name="Stud. Mycol.">
        <title>101 Dothideomycetes genomes: a test case for predicting lifestyles and emergence of pathogens.</title>
        <authorList>
            <person name="Haridas S."/>
            <person name="Albert R."/>
            <person name="Binder M."/>
            <person name="Bloem J."/>
            <person name="Labutti K."/>
            <person name="Salamov A."/>
            <person name="Andreopoulos B."/>
            <person name="Baker S."/>
            <person name="Barry K."/>
            <person name="Bills G."/>
            <person name="Bluhm B."/>
            <person name="Cannon C."/>
            <person name="Castanera R."/>
            <person name="Culley D."/>
            <person name="Daum C."/>
            <person name="Ezra D."/>
            <person name="Gonzalez J."/>
            <person name="Henrissat B."/>
            <person name="Kuo A."/>
            <person name="Liang C."/>
            <person name="Lipzen A."/>
            <person name="Lutzoni F."/>
            <person name="Magnuson J."/>
            <person name="Mondo S."/>
            <person name="Nolan M."/>
            <person name="Ohm R."/>
            <person name="Pangilinan J."/>
            <person name="Park H.-J."/>
            <person name="Ramirez L."/>
            <person name="Alfaro M."/>
            <person name="Sun H."/>
            <person name="Tritt A."/>
            <person name="Yoshinaga Y."/>
            <person name="Zwiers L.-H."/>
            <person name="Turgeon B."/>
            <person name="Goodwin S."/>
            <person name="Spatafora J."/>
            <person name="Crous P."/>
            <person name="Grigoriev I."/>
        </authorList>
    </citation>
    <scope>NUCLEOTIDE SEQUENCE</scope>
    <source>
        <strain evidence="2">CBS 116435</strain>
    </source>
</reference>
<evidence type="ECO:0000313" key="2">
    <source>
        <dbReference type="EMBL" id="KAF2717311.1"/>
    </source>
</evidence>
<gene>
    <name evidence="2" type="ORF">K431DRAFT_315828</name>
</gene>
<dbReference type="OrthoDB" id="3946772at2759"/>
<feature type="compositionally biased region" description="Polar residues" evidence="1">
    <location>
        <begin position="435"/>
        <end position="447"/>
    </location>
</feature>
<name>A0A9P4Q2S1_9PEZI</name>
<dbReference type="PRINTS" id="PR00929">
    <property type="entry name" value="ATHOOK"/>
</dbReference>
<proteinExistence type="predicted"/>
<accession>A0A9P4Q2S1</accession>
<dbReference type="EMBL" id="MU003846">
    <property type="protein sequence ID" value="KAF2717311.1"/>
    <property type="molecule type" value="Genomic_DNA"/>
</dbReference>
<keyword evidence="3" id="KW-1185">Reference proteome</keyword>
<feature type="region of interest" description="Disordered" evidence="1">
    <location>
        <begin position="312"/>
        <end position="558"/>
    </location>
</feature>
<comment type="caution">
    <text evidence="2">The sequence shown here is derived from an EMBL/GenBank/DDBJ whole genome shotgun (WGS) entry which is preliminary data.</text>
</comment>
<feature type="compositionally biased region" description="Basic and acidic residues" evidence="1">
    <location>
        <begin position="42"/>
        <end position="52"/>
    </location>
</feature>
<sequence length="576" mass="64254">MSQCSPSKNDRIERHLMRQRGAGVRSIASNFGFSFALTRQELVPREPQEPPNKRRKTVLANDTLERNAAVSQSPSHDTYVPIVDSVDNEPVPQTHNHRRDGLQEEYTSTEPETKKARGRPRKNTLQTSRPNGNVECKKKSTQSASERRGDHADSVLPSPSPPLPRRRGRPKKTDLSKDATEAKSDPIQPDKVVKKRGRPRKETQQVDTIEASVAAKAMAAEEKFRLDEVIQADSMMDVEGARREQTKKSETVKRARKGKACEAELIKEKDNTTSLKTVRRIATTARGRKKKALTVLEDDQDELSLEEAQLHIESDQVPAEEQEPAKAILPEQDNDKAIKQSPTHTGSAEIPKSKRGRKPKAYESREVEVAPEAPVKGTPSHKPLSSETIEAVDTSNVKPQDTREMTQPRSRQRPALAETDANISLSPRKLEVETQMKTNLETLLPQNKRQKRATKAENVAERQGSPDLMRKRPREGFGNVDERQAPLGSAASPHAQPPSRQKVEPSRTLSKPVEKPLRLFAATKAKKKPVVSRTKVNNKSSVVSPRQDGGRNMLGMPDVDLDDLFSNVAFFKGAKR</sequence>
<feature type="compositionally biased region" description="Polar residues" evidence="1">
    <location>
        <begin position="383"/>
        <end position="399"/>
    </location>
</feature>
<protein>
    <submittedName>
        <fullName evidence="2">Uncharacterized protein</fullName>
    </submittedName>
</protein>
<feature type="compositionally biased region" description="Basic and acidic residues" evidence="1">
    <location>
        <begin position="171"/>
        <end position="184"/>
    </location>
</feature>
<dbReference type="SMART" id="SM00384">
    <property type="entry name" value="AT_hook"/>
    <property type="match status" value="4"/>
</dbReference>
<evidence type="ECO:0000313" key="3">
    <source>
        <dbReference type="Proteomes" id="UP000799441"/>
    </source>
</evidence>
<feature type="compositionally biased region" description="Polar residues" evidence="1">
    <location>
        <begin position="534"/>
        <end position="544"/>
    </location>
</feature>